<sequence>MCLSYHIQNQSGSADVLIMYSTLPTDNKVKRSGQTFSPVADYANPPESNYNRNGRPKDDWYHIEFGPGLKYHRDLFVQVICAEDSLRAAVQRVEMVKKRVKALEKAATIENNKTQLVDWEKELEQLQRKCWKQELKLYDREQMIPEWPLKQNYDLLRESGTWYMRKELAKDCADRGEYGHLGSNVGYFYFGITIFVLVFTFLFVPETARLTLEQIDEFFLSGKRAWRTSTKKNIAIARGDLLDSANFKHEDSGPEKNAKLDTEHREVADVCR</sequence>
<protein>
    <submittedName>
        <fullName evidence="7">Uncharacterized protein</fullName>
    </submittedName>
</protein>
<reference evidence="7" key="1">
    <citation type="submission" date="2022-12" db="EMBL/GenBank/DDBJ databases">
        <authorList>
            <person name="Petersen C."/>
        </authorList>
    </citation>
    <scope>NUCLEOTIDE SEQUENCE</scope>
    <source>
        <strain evidence="7">IBT 16125</strain>
    </source>
</reference>
<dbReference type="AlphaFoldDB" id="A0AAD6BVF4"/>
<reference evidence="7" key="2">
    <citation type="journal article" date="2023" name="IMA Fungus">
        <title>Comparative genomic study of the Penicillium genus elucidates a diverse pangenome and 15 lateral gene transfer events.</title>
        <authorList>
            <person name="Petersen C."/>
            <person name="Sorensen T."/>
            <person name="Nielsen M.R."/>
            <person name="Sondergaard T.E."/>
            <person name="Sorensen J.L."/>
            <person name="Fitzpatrick D.A."/>
            <person name="Frisvad J.C."/>
            <person name="Nielsen K.L."/>
        </authorList>
    </citation>
    <scope>NUCLEOTIDE SEQUENCE</scope>
    <source>
        <strain evidence="7">IBT 16125</strain>
    </source>
</reference>
<keyword evidence="5" id="KW-0175">Coiled coil</keyword>
<dbReference type="GO" id="GO:0022857">
    <property type="term" value="F:transmembrane transporter activity"/>
    <property type="evidence" value="ECO:0007669"/>
    <property type="project" value="InterPro"/>
</dbReference>
<dbReference type="GeneID" id="81606377"/>
<evidence type="ECO:0000256" key="1">
    <source>
        <dbReference type="ARBA" id="ARBA00004370"/>
    </source>
</evidence>
<feature type="coiled-coil region" evidence="5">
    <location>
        <begin position="86"/>
        <end position="136"/>
    </location>
</feature>
<evidence type="ECO:0000256" key="2">
    <source>
        <dbReference type="ARBA" id="ARBA00022692"/>
    </source>
</evidence>
<dbReference type="Pfam" id="PF00083">
    <property type="entry name" value="Sugar_tr"/>
    <property type="match status" value="1"/>
</dbReference>
<comment type="subcellular location">
    <subcellularLocation>
        <location evidence="1">Membrane</location>
    </subcellularLocation>
</comment>
<keyword evidence="2 6" id="KW-0812">Transmembrane</keyword>
<dbReference type="RefSeq" id="XP_056760888.1">
    <property type="nucleotide sequence ID" value="XM_056916134.1"/>
</dbReference>
<evidence type="ECO:0000313" key="8">
    <source>
        <dbReference type="Proteomes" id="UP001213681"/>
    </source>
</evidence>
<evidence type="ECO:0000256" key="5">
    <source>
        <dbReference type="SAM" id="Coils"/>
    </source>
</evidence>
<organism evidence="7 8">
    <name type="scientific">Penicillium daleae</name>
    <dbReference type="NCBI Taxonomy" id="63821"/>
    <lineage>
        <taxon>Eukaryota</taxon>
        <taxon>Fungi</taxon>
        <taxon>Dikarya</taxon>
        <taxon>Ascomycota</taxon>
        <taxon>Pezizomycotina</taxon>
        <taxon>Eurotiomycetes</taxon>
        <taxon>Eurotiomycetidae</taxon>
        <taxon>Eurotiales</taxon>
        <taxon>Aspergillaceae</taxon>
        <taxon>Penicillium</taxon>
    </lineage>
</organism>
<accession>A0AAD6BVF4</accession>
<dbReference type="Gene3D" id="1.20.1250.20">
    <property type="entry name" value="MFS general substrate transporter like domains"/>
    <property type="match status" value="1"/>
</dbReference>
<comment type="caution">
    <text evidence="7">The sequence shown here is derived from an EMBL/GenBank/DDBJ whole genome shotgun (WGS) entry which is preliminary data.</text>
</comment>
<feature type="transmembrane region" description="Helical" evidence="6">
    <location>
        <begin position="186"/>
        <end position="204"/>
    </location>
</feature>
<dbReference type="InterPro" id="IPR036259">
    <property type="entry name" value="MFS_trans_sf"/>
</dbReference>
<dbReference type="Proteomes" id="UP001213681">
    <property type="component" value="Unassembled WGS sequence"/>
</dbReference>
<evidence type="ECO:0000256" key="4">
    <source>
        <dbReference type="ARBA" id="ARBA00023136"/>
    </source>
</evidence>
<dbReference type="GO" id="GO:0016020">
    <property type="term" value="C:membrane"/>
    <property type="evidence" value="ECO:0007669"/>
    <property type="project" value="UniProtKB-SubCell"/>
</dbReference>
<proteinExistence type="predicted"/>
<evidence type="ECO:0000313" key="7">
    <source>
        <dbReference type="EMBL" id="KAJ5433597.1"/>
    </source>
</evidence>
<name>A0AAD6BVF4_9EURO</name>
<dbReference type="EMBL" id="JAPVEA010000009">
    <property type="protein sequence ID" value="KAJ5433597.1"/>
    <property type="molecule type" value="Genomic_DNA"/>
</dbReference>
<keyword evidence="8" id="KW-1185">Reference proteome</keyword>
<keyword evidence="3 6" id="KW-1133">Transmembrane helix</keyword>
<gene>
    <name evidence="7" type="ORF">N7458_012753</name>
</gene>
<evidence type="ECO:0000256" key="3">
    <source>
        <dbReference type="ARBA" id="ARBA00022989"/>
    </source>
</evidence>
<evidence type="ECO:0000256" key="6">
    <source>
        <dbReference type="SAM" id="Phobius"/>
    </source>
</evidence>
<keyword evidence="4 6" id="KW-0472">Membrane</keyword>
<dbReference type="InterPro" id="IPR005828">
    <property type="entry name" value="MFS_sugar_transport-like"/>
</dbReference>